<dbReference type="AlphaFoldDB" id="A0ABD0RYW9"/>
<dbReference type="Proteomes" id="UP001529510">
    <property type="component" value="Unassembled WGS sequence"/>
</dbReference>
<comment type="caution">
    <text evidence="2">The sequence shown here is derived from an EMBL/GenBank/DDBJ whole genome shotgun (WGS) entry which is preliminary data.</text>
</comment>
<gene>
    <name evidence="2" type="ORF">M9458_001727</name>
</gene>
<proteinExistence type="predicted"/>
<organism evidence="2 3">
    <name type="scientific">Cirrhinus mrigala</name>
    <name type="common">Mrigala</name>
    <dbReference type="NCBI Taxonomy" id="683832"/>
    <lineage>
        <taxon>Eukaryota</taxon>
        <taxon>Metazoa</taxon>
        <taxon>Chordata</taxon>
        <taxon>Craniata</taxon>
        <taxon>Vertebrata</taxon>
        <taxon>Euteleostomi</taxon>
        <taxon>Actinopterygii</taxon>
        <taxon>Neopterygii</taxon>
        <taxon>Teleostei</taxon>
        <taxon>Ostariophysi</taxon>
        <taxon>Cypriniformes</taxon>
        <taxon>Cyprinidae</taxon>
        <taxon>Labeoninae</taxon>
        <taxon>Labeonini</taxon>
        <taxon>Cirrhinus</taxon>
    </lineage>
</organism>
<feature type="non-terminal residue" evidence="2">
    <location>
        <position position="1"/>
    </location>
</feature>
<accession>A0ABD0RYW9</accession>
<evidence type="ECO:0000256" key="1">
    <source>
        <dbReference type="SAM" id="MobiDB-lite"/>
    </source>
</evidence>
<evidence type="ECO:0000313" key="2">
    <source>
        <dbReference type="EMBL" id="KAL0203709.1"/>
    </source>
</evidence>
<evidence type="ECO:0000313" key="3">
    <source>
        <dbReference type="Proteomes" id="UP001529510"/>
    </source>
</evidence>
<feature type="region of interest" description="Disordered" evidence="1">
    <location>
        <begin position="1"/>
        <end position="21"/>
    </location>
</feature>
<dbReference type="EMBL" id="JAMKFB020000001">
    <property type="protein sequence ID" value="KAL0203709.1"/>
    <property type="molecule type" value="Genomic_DNA"/>
</dbReference>
<keyword evidence="3" id="KW-1185">Reference proteome</keyword>
<sequence length="59" mass="7058">AQLENEKKKREHAEKEKERIEREKDELIERLRQIEEQTIKAQKADLSLSSLSNARKKNI</sequence>
<reference evidence="2 3" key="1">
    <citation type="submission" date="2024-05" db="EMBL/GenBank/DDBJ databases">
        <title>Genome sequencing and assembly of Indian major carp, Cirrhinus mrigala (Hamilton, 1822).</title>
        <authorList>
            <person name="Mohindra V."/>
            <person name="Chowdhury L.M."/>
            <person name="Lal K."/>
            <person name="Jena J.K."/>
        </authorList>
    </citation>
    <scope>NUCLEOTIDE SEQUENCE [LARGE SCALE GENOMIC DNA]</scope>
    <source>
        <strain evidence="2">CM1030</strain>
        <tissue evidence="2">Blood</tissue>
    </source>
</reference>
<protein>
    <submittedName>
        <fullName evidence="2">Uncharacterized protein</fullName>
    </submittedName>
</protein>
<name>A0ABD0RYW9_CIRMR</name>